<dbReference type="Pfam" id="PF02018">
    <property type="entry name" value="CBM_4_9"/>
    <property type="match status" value="2"/>
</dbReference>
<dbReference type="Gene3D" id="2.60.120.560">
    <property type="entry name" value="Exo-inulinase, domain 1"/>
    <property type="match status" value="1"/>
</dbReference>
<feature type="domain" description="CBM-cenC" evidence="7">
    <location>
        <begin position="716"/>
        <end position="838"/>
    </location>
</feature>
<evidence type="ECO:0000256" key="5">
    <source>
        <dbReference type="SAM" id="SignalP"/>
    </source>
</evidence>
<evidence type="ECO:0000313" key="8">
    <source>
        <dbReference type="EMBL" id="MBP3964655.1"/>
    </source>
</evidence>
<evidence type="ECO:0000313" key="9">
    <source>
        <dbReference type="Proteomes" id="UP000673394"/>
    </source>
</evidence>
<evidence type="ECO:0000256" key="2">
    <source>
        <dbReference type="ARBA" id="ARBA00022801"/>
    </source>
</evidence>
<feature type="signal peptide" evidence="5">
    <location>
        <begin position="1"/>
        <end position="24"/>
    </location>
</feature>
<evidence type="ECO:0000256" key="4">
    <source>
        <dbReference type="SAM" id="MobiDB-lite"/>
    </source>
</evidence>
<protein>
    <submittedName>
        <fullName evidence="8">Cellulase family glycosylhydrolase</fullName>
    </submittedName>
</protein>
<feature type="domain" description="CBM-cenC" evidence="7">
    <location>
        <begin position="574"/>
        <end position="696"/>
    </location>
</feature>
<evidence type="ECO:0000259" key="6">
    <source>
        <dbReference type="Pfam" id="PF00150"/>
    </source>
</evidence>
<dbReference type="InterPro" id="IPR008979">
    <property type="entry name" value="Galactose-bd-like_sf"/>
</dbReference>
<dbReference type="Proteomes" id="UP000673394">
    <property type="component" value="Unassembled WGS sequence"/>
</dbReference>
<feature type="domain" description="Glycoside hydrolase family 5" evidence="6">
    <location>
        <begin position="253"/>
        <end position="519"/>
    </location>
</feature>
<evidence type="ECO:0000256" key="1">
    <source>
        <dbReference type="ARBA" id="ARBA00005641"/>
    </source>
</evidence>
<dbReference type="Gene3D" id="3.20.20.80">
    <property type="entry name" value="Glycosidases"/>
    <property type="match status" value="1"/>
</dbReference>
<feature type="region of interest" description="Disordered" evidence="4">
    <location>
        <begin position="980"/>
        <end position="1006"/>
    </location>
</feature>
<dbReference type="InterPro" id="IPR017853">
    <property type="entry name" value="GH"/>
</dbReference>
<keyword evidence="3" id="KW-0326">Glycosidase</keyword>
<dbReference type="PANTHER" id="PTHR34142">
    <property type="entry name" value="ENDO-BETA-1,4-GLUCANASE A"/>
    <property type="match status" value="1"/>
</dbReference>
<dbReference type="SUPFAM" id="SSF49785">
    <property type="entry name" value="Galactose-binding domain-like"/>
    <property type="match status" value="2"/>
</dbReference>
<keyword evidence="5" id="KW-0732">Signal</keyword>
<proteinExistence type="inferred from homology"/>
<dbReference type="EMBL" id="JAGKSP010000007">
    <property type="protein sequence ID" value="MBP3964655.1"/>
    <property type="molecule type" value="Genomic_DNA"/>
</dbReference>
<keyword evidence="2" id="KW-0378">Hydrolase</keyword>
<dbReference type="PANTHER" id="PTHR34142:SF1">
    <property type="entry name" value="GLYCOSIDE HYDROLASE FAMILY 5 DOMAIN-CONTAINING PROTEIN"/>
    <property type="match status" value="1"/>
</dbReference>
<evidence type="ECO:0000259" key="7">
    <source>
        <dbReference type="Pfam" id="PF02018"/>
    </source>
</evidence>
<feature type="chain" id="PRO_5046739066" evidence="5">
    <location>
        <begin position="25"/>
        <end position="1006"/>
    </location>
</feature>
<name>A0ABS5CFN7_9BACL</name>
<dbReference type="InterPro" id="IPR001547">
    <property type="entry name" value="Glyco_hydro_5"/>
</dbReference>
<comment type="caution">
    <text evidence="8">The sequence shown here is derived from an EMBL/GenBank/DDBJ whole genome shotgun (WGS) entry which is preliminary data.</text>
</comment>
<accession>A0ABS5CFN7</accession>
<dbReference type="Gene3D" id="2.60.120.260">
    <property type="entry name" value="Galactose-binding domain-like"/>
    <property type="match status" value="2"/>
</dbReference>
<dbReference type="Pfam" id="PF00150">
    <property type="entry name" value="Cellulase"/>
    <property type="match status" value="1"/>
</dbReference>
<reference evidence="8 9" key="1">
    <citation type="submission" date="2021-04" db="EMBL/GenBank/DDBJ databases">
        <title>Paenibacillus sp. DLE-14 whole genome sequence.</title>
        <authorList>
            <person name="Ham Y.J."/>
        </authorList>
    </citation>
    <scope>NUCLEOTIDE SEQUENCE [LARGE SCALE GENOMIC DNA]</scope>
    <source>
        <strain evidence="8 9">DLE-14</strain>
    </source>
</reference>
<sequence>MARMKKWTAVLAAFLLFFSLANQVAPNLASASTDEPEILFESDFGNADGWVLDSTLSIVNGKLHSDSWSDYLQSAITTQSFDGTYSFQADVAAPLSSGHWNATRLIWGYQDANNFYELVLGNGSVADNSANVSLKKFVNNVEARLATDIVYGVGGKTTTLQVISEEDGHISVNALQGDTVTNLFNRVEDQTFTSGQIGIGVRSSQIDYDNFRVVRSVEPLTAPEPPEVPVVETPTMADGNFEVQGNEIKDPSGNAFIAKGVNVNGPRWPWSRPTLPDVSAIVDTWKFNTVRVNMFPRMEHWNINNNMDLDGIVNAFTSRHVVTMLENHDFTGSYPGETGVTESDGSYSMSVDELKAYWVDLATKYKDNPYVWFNIMNEPGQAGKGYSTSESIARWKEVHEEIIAAIRAIGAENIIVLDGHFYGQEGGFRNGTSDSAILSVGEELAATYDNLVFSLHMYGEWFNGQQRLANYLDEAASKGLALIIGEYGGGDSQTTNVTAAMFNEAVQRHVGRLVWAWEGEDQFDLTANTTKGGGWEVDKLDGSRPTNLSWLGNQVWDDNHNSLTLPVTLNLPVMVNGSFEDGLTGWQNWSRAELATGAGIDNSKAFKVPAGGAGGGGQFVTVKPNTTYTLAVWGKVSGAIEADTADAGFQYRPTEQSPDSEQIKFILSFDSTAWTKKEITFTTGPSVAGANVFIWKSAAGVDLLVDNVSLAEQPPIVVNGDFEKDLDAWMNWGRLEAAAGAGIGGSKALKVTAGGAGGGGQYVTVKPNTTYKLTIWGKVSGATDADGAAAGFQYRPTEQSPDTEQIKHVLSFDSTEWTKKEVVFKTGASVAASNVFIWKNAAGVDLLIDNVQLAETEEDPGEVTPEPQGITLDTAVFKNEAGAVVTSVPAEGMLLAEVTATNHGAAQPVTLVVALYNKKGVMKAMSSVSRTLKDGETATFTSGFDLPKHAEKFTVKVMIWNNLQDKVQLADPIVLLPLTKDDKKQEKKEKKEDKKDDKKEDKKDKK</sequence>
<organism evidence="8 9">
    <name type="scientific">Paenibacillus lignilyticus</name>
    <dbReference type="NCBI Taxonomy" id="1172615"/>
    <lineage>
        <taxon>Bacteria</taxon>
        <taxon>Bacillati</taxon>
        <taxon>Bacillota</taxon>
        <taxon>Bacilli</taxon>
        <taxon>Bacillales</taxon>
        <taxon>Paenibacillaceae</taxon>
        <taxon>Paenibacillus</taxon>
    </lineage>
</organism>
<evidence type="ECO:0000256" key="3">
    <source>
        <dbReference type="ARBA" id="ARBA00023295"/>
    </source>
</evidence>
<dbReference type="RefSeq" id="WP_210660398.1">
    <property type="nucleotide sequence ID" value="NZ_JAGKSP010000007.1"/>
</dbReference>
<gene>
    <name evidence="8" type="ORF">I8J30_18200</name>
</gene>
<comment type="similarity">
    <text evidence="1">Belongs to the glycosyl hydrolase 5 (cellulase A) family.</text>
</comment>
<dbReference type="SUPFAM" id="SSF51445">
    <property type="entry name" value="(Trans)glycosidases"/>
    <property type="match status" value="1"/>
</dbReference>
<dbReference type="InterPro" id="IPR003305">
    <property type="entry name" value="CenC_carb-bd"/>
</dbReference>
<keyword evidence="9" id="KW-1185">Reference proteome</keyword>